<dbReference type="InterPro" id="IPR004813">
    <property type="entry name" value="OPT"/>
</dbReference>
<keyword evidence="7 9" id="KW-1133">Transmembrane helix</keyword>
<evidence type="ECO:0000256" key="6">
    <source>
        <dbReference type="ARBA" id="ARBA00022927"/>
    </source>
</evidence>
<reference evidence="10" key="1">
    <citation type="journal article" date="2020" name="Fungal Divers.">
        <title>Resolving the Mortierellaceae phylogeny through synthesis of multi-gene phylogenetics and phylogenomics.</title>
        <authorList>
            <person name="Vandepol N."/>
            <person name="Liber J."/>
            <person name="Desiro A."/>
            <person name="Na H."/>
            <person name="Kennedy M."/>
            <person name="Barry K."/>
            <person name="Grigoriev I.V."/>
            <person name="Miller A.N."/>
            <person name="O'Donnell K."/>
            <person name="Stajich J.E."/>
            <person name="Bonito G."/>
        </authorList>
    </citation>
    <scope>NUCLEOTIDE SEQUENCE</scope>
    <source>
        <strain evidence="10">NRRL 2769</strain>
    </source>
</reference>
<keyword evidence="4 9" id="KW-0812">Transmembrane</keyword>
<evidence type="ECO:0008006" key="12">
    <source>
        <dbReference type="Google" id="ProtNLM"/>
    </source>
</evidence>
<evidence type="ECO:0000313" key="11">
    <source>
        <dbReference type="Proteomes" id="UP000703661"/>
    </source>
</evidence>
<comment type="subcellular location">
    <subcellularLocation>
        <location evidence="1">Membrane</location>
        <topology evidence="1">Multi-pass membrane protein</topology>
    </subcellularLocation>
</comment>
<evidence type="ECO:0000256" key="3">
    <source>
        <dbReference type="ARBA" id="ARBA00022448"/>
    </source>
</evidence>
<evidence type="ECO:0000256" key="1">
    <source>
        <dbReference type="ARBA" id="ARBA00004141"/>
    </source>
</evidence>
<organism evidence="10 11">
    <name type="scientific">Entomortierella chlamydospora</name>
    <dbReference type="NCBI Taxonomy" id="101097"/>
    <lineage>
        <taxon>Eukaryota</taxon>
        <taxon>Fungi</taxon>
        <taxon>Fungi incertae sedis</taxon>
        <taxon>Mucoromycota</taxon>
        <taxon>Mortierellomycotina</taxon>
        <taxon>Mortierellomycetes</taxon>
        <taxon>Mortierellales</taxon>
        <taxon>Mortierellaceae</taxon>
        <taxon>Entomortierella</taxon>
    </lineage>
</organism>
<sequence>MVWPANLVQVALFNTLHKDEDLAPGQWSRYKFFMIAFAIVFVYEWIPTFLFPVVGSIAWICWIKPDSILATQIGGAYGLGVGAITLDWNVITAWLGSPLITPWWAQVNIGIGFFLIVWVLIPIAYYTDLWEAKKFPILSSSLFRENGEKYHATAVLTNNALNETLYEAYGPLRITTFFALSYGIGFAGLTSMLTHT</sequence>
<comment type="caution">
    <text evidence="10">The sequence shown here is derived from an EMBL/GenBank/DDBJ whole genome shotgun (WGS) entry which is preliminary data.</text>
</comment>
<dbReference type="AlphaFoldDB" id="A0A9P6MCH5"/>
<protein>
    <recommendedName>
        <fullName evidence="12">Oligopeptide transporter</fullName>
    </recommendedName>
</protein>
<evidence type="ECO:0000256" key="5">
    <source>
        <dbReference type="ARBA" id="ARBA00022856"/>
    </source>
</evidence>
<feature type="transmembrane region" description="Helical" evidence="9">
    <location>
        <begin position="103"/>
        <end position="126"/>
    </location>
</feature>
<feature type="transmembrane region" description="Helical" evidence="9">
    <location>
        <begin position="74"/>
        <end position="97"/>
    </location>
</feature>
<evidence type="ECO:0000256" key="9">
    <source>
        <dbReference type="SAM" id="Phobius"/>
    </source>
</evidence>
<dbReference type="EMBL" id="JAAAID010005021">
    <property type="protein sequence ID" value="KAF9991735.1"/>
    <property type="molecule type" value="Genomic_DNA"/>
</dbReference>
<evidence type="ECO:0000313" key="10">
    <source>
        <dbReference type="EMBL" id="KAF9991735.1"/>
    </source>
</evidence>
<dbReference type="PANTHER" id="PTHR22601">
    <property type="entry name" value="ISP4 LIKE PROTEIN"/>
    <property type="match status" value="1"/>
</dbReference>
<evidence type="ECO:0000256" key="7">
    <source>
        <dbReference type="ARBA" id="ARBA00022989"/>
    </source>
</evidence>
<evidence type="ECO:0000256" key="4">
    <source>
        <dbReference type="ARBA" id="ARBA00022692"/>
    </source>
</evidence>
<dbReference type="GO" id="GO:0016020">
    <property type="term" value="C:membrane"/>
    <property type="evidence" value="ECO:0007669"/>
    <property type="project" value="UniProtKB-SubCell"/>
</dbReference>
<keyword evidence="11" id="KW-1185">Reference proteome</keyword>
<dbReference type="InterPro" id="IPR004648">
    <property type="entry name" value="Oligpept_transpt"/>
</dbReference>
<keyword evidence="3" id="KW-0813">Transport</keyword>
<name>A0A9P6MCH5_9FUNG</name>
<feature type="transmembrane region" description="Helical" evidence="9">
    <location>
        <begin position="32"/>
        <end position="62"/>
    </location>
</feature>
<keyword evidence="5" id="KW-0571">Peptide transport</keyword>
<proteinExistence type="inferred from homology"/>
<gene>
    <name evidence="10" type="ORF">BGZ80_008939</name>
</gene>
<dbReference type="GO" id="GO:0015031">
    <property type="term" value="P:protein transport"/>
    <property type="evidence" value="ECO:0007669"/>
    <property type="project" value="UniProtKB-KW"/>
</dbReference>
<keyword evidence="8 9" id="KW-0472">Membrane</keyword>
<comment type="similarity">
    <text evidence="2">Belongs to the oligopeptide OPT transporter family.</text>
</comment>
<dbReference type="Pfam" id="PF03169">
    <property type="entry name" value="OPT"/>
    <property type="match status" value="1"/>
</dbReference>
<evidence type="ECO:0000256" key="8">
    <source>
        <dbReference type="ARBA" id="ARBA00023136"/>
    </source>
</evidence>
<accession>A0A9P6MCH5</accession>
<evidence type="ECO:0000256" key="2">
    <source>
        <dbReference type="ARBA" id="ARBA00008807"/>
    </source>
</evidence>
<feature type="non-terminal residue" evidence="10">
    <location>
        <position position="196"/>
    </location>
</feature>
<dbReference type="Proteomes" id="UP000703661">
    <property type="component" value="Unassembled WGS sequence"/>
</dbReference>
<dbReference type="GO" id="GO:0035673">
    <property type="term" value="F:oligopeptide transmembrane transporter activity"/>
    <property type="evidence" value="ECO:0007669"/>
    <property type="project" value="InterPro"/>
</dbReference>
<keyword evidence="6" id="KW-0653">Protein transport</keyword>